<protein>
    <submittedName>
        <fullName evidence="2">Glycoside hydrolase superfamily</fullName>
    </submittedName>
</protein>
<dbReference type="EMBL" id="JARKIE010000118">
    <property type="protein sequence ID" value="KAJ7681445.1"/>
    <property type="molecule type" value="Genomic_DNA"/>
</dbReference>
<dbReference type="AlphaFoldDB" id="A0AAD7G9W2"/>
<name>A0AAD7G9W2_MYCRO</name>
<keyword evidence="2" id="KW-0378">Hydrolase</keyword>
<dbReference type="Gene3D" id="3.20.20.80">
    <property type="entry name" value="Glycosidases"/>
    <property type="match status" value="1"/>
</dbReference>
<evidence type="ECO:0000313" key="3">
    <source>
        <dbReference type="Proteomes" id="UP001221757"/>
    </source>
</evidence>
<reference evidence="2" key="1">
    <citation type="submission" date="2023-03" db="EMBL/GenBank/DDBJ databases">
        <title>Massive genome expansion in bonnet fungi (Mycena s.s.) driven by repeated elements and novel gene families across ecological guilds.</title>
        <authorList>
            <consortium name="Lawrence Berkeley National Laboratory"/>
            <person name="Harder C.B."/>
            <person name="Miyauchi S."/>
            <person name="Viragh M."/>
            <person name="Kuo A."/>
            <person name="Thoen E."/>
            <person name="Andreopoulos B."/>
            <person name="Lu D."/>
            <person name="Skrede I."/>
            <person name="Drula E."/>
            <person name="Henrissat B."/>
            <person name="Morin E."/>
            <person name="Kohler A."/>
            <person name="Barry K."/>
            <person name="LaButti K."/>
            <person name="Morin E."/>
            <person name="Salamov A."/>
            <person name="Lipzen A."/>
            <person name="Mereny Z."/>
            <person name="Hegedus B."/>
            <person name="Baldrian P."/>
            <person name="Stursova M."/>
            <person name="Weitz H."/>
            <person name="Taylor A."/>
            <person name="Grigoriev I.V."/>
            <person name="Nagy L.G."/>
            <person name="Martin F."/>
            <person name="Kauserud H."/>
        </authorList>
    </citation>
    <scope>NUCLEOTIDE SEQUENCE</scope>
    <source>
        <strain evidence="2">CBHHK067</strain>
    </source>
</reference>
<dbReference type="Proteomes" id="UP001221757">
    <property type="component" value="Unassembled WGS sequence"/>
</dbReference>
<feature type="non-terminal residue" evidence="2">
    <location>
        <position position="1"/>
    </location>
</feature>
<dbReference type="GO" id="GO:0016787">
    <property type="term" value="F:hydrolase activity"/>
    <property type="evidence" value="ECO:0007669"/>
    <property type="project" value="UniProtKB-KW"/>
</dbReference>
<feature type="non-terminal residue" evidence="2">
    <location>
        <position position="91"/>
    </location>
</feature>
<evidence type="ECO:0000313" key="2">
    <source>
        <dbReference type="EMBL" id="KAJ7681445.1"/>
    </source>
</evidence>
<gene>
    <name evidence="2" type="ORF">B0H17DRAFT_913671</name>
</gene>
<evidence type="ECO:0000259" key="1">
    <source>
        <dbReference type="Pfam" id="PF01301"/>
    </source>
</evidence>
<dbReference type="InterPro" id="IPR017853">
    <property type="entry name" value="GH"/>
</dbReference>
<comment type="caution">
    <text evidence="2">The sequence shown here is derived from an EMBL/GenBank/DDBJ whole genome shotgun (WGS) entry which is preliminary data.</text>
</comment>
<dbReference type="SUPFAM" id="SSF51445">
    <property type="entry name" value="(Trans)glycosidases"/>
    <property type="match status" value="1"/>
</dbReference>
<accession>A0AAD7G9W2</accession>
<feature type="domain" description="Glycoside hydrolase 35 catalytic" evidence="1">
    <location>
        <begin position="5"/>
        <end position="91"/>
    </location>
</feature>
<organism evidence="2 3">
    <name type="scientific">Mycena rosella</name>
    <name type="common">Pink bonnet</name>
    <name type="synonym">Agaricus rosellus</name>
    <dbReference type="NCBI Taxonomy" id="1033263"/>
    <lineage>
        <taxon>Eukaryota</taxon>
        <taxon>Fungi</taxon>
        <taxon>Dikarya</taxon>
        <taxon>Basidiomycota</taxon>
        <taxon>Agaricomycotina</taxon>
        <taxon>Agaricomycetes</taxon>
        <taxon>Agaricomycetidae</taxon>
        <taxon>Agaricales</taxon>
        <taxon>Marasmiineae</taxon>
        <taxon>Mycenaceae</taxon>
        <taxon>Mycena</taxon>
    </lineage>
</organism>
<proteinExistence type="predicted"/>
<sequence>FDNFSLILEGQRVFLHSGEFHTFWLLIPSLWLDILKKVMVAGLNAVSVYAHMGLIHPSLSVVDFDSFRALQLLYDTAEAAGIWIILRPGAF</sequence>
<keyword evidence="3" id="KW-1185">Reference proteome</keyword>
<dbReference type="InterPro" id="IPR031330">
    <property type="entry name" value="Gly_Hdrlase_35_cat"/>
</dbReference>
<dbReference type="Pfam" id="PF01301">
    <property type="entry name" value="Glyco_hydro_35"/>
    <property type="match status" value="1"/>
</dbReference>